<proteinExistence type="predicted"/>
<comment type="pathway">
    <text evidence="11">Purine metabolism; hypoxanthine degradation; urate from hypoxanthine: step 1/2.</text>
</comment>
<evidence type="ECO:0000256" key="1">
    <source>
        <dbReference type="ARBA" id="ARBA00013123"/>
    </source>
</evidence>
<dbReference type="FunFam" id="3.30.390.50:FF:000004">
    <property type="entry name" value="Xanthine dehydrogenase, FAD binding subunit"/>
    <property type="match status" value="1"/>
</dbReference>
<keyword evidence="2" id="KW-0285">Flavoprotein</keyword>
<dbReference type="Gene3D" id="3.30.390.50">
    <property type="entry name" value="CO dehydrogenase flavoprotein, C-terminal domain"/>
    <property type="match status" value="1"/>
</dbReference>
<dbReference type="InterPro" id="IPR016169">
    <property type="entry name" value="FAD-bd_PCMH_sub2"/>
</dbReference>
<evidence type="ECO:0000256" key="8">
    <source>
        <dbReference type="ARBA" id="ARBA00049517"/>
    </source>
</evidence>
<dbReference type="PANTHER" id="PTHR42659:SF9">
    <property type="entry name" value="XANTHINE DEHYDROGENASE FAD-BINDING SUBUNIT XDHB-RELATED"/>
    <property type="match status" value="1"/>
</dbReference>
<evidence type="ECO:0000313" key="14">
    <source>
        <dbReference type="EMBL" id="STM16882.1"/>
    </source>
</evidence>
<reference evidence="14 15" key="1">
    <citation type="submission" date="2018-06" db="EMBL/GenBank/DDBJ databases">
        <authorList>
            <consortium name="Pathogen Informatics"/>
            <person name="Doyle S."/>
        </authorList>
    </citation>
    <scope>NUCLEOTIDE SEQUENCE [LARGE SCALE GENOMIC DNA]</scope>
    <source>
        <strain evidence="14 15">NCTC7922</strain>
    </source>
</reference>
<name>A0A377D705_ECOLX</name>
<dbReference type="InterPro" id="IPR005107">
    <property type="entry name" value="CO_DH_flav_C"/>
</dbReference>
<dbReference type="GO" id="GO:0071949">
    <property type="term" value="F:FAD binding"/>
    <property type="evidence" value="ECO:0007669"/>
    <property type="project" value="InterPro"/>
</dbReference>
<comment type="subunit">
    <text evidence="12">Heterotrimer of XdhA, XdhB and XdhC.</text>
</comment>
<evidence type="ECO:0000256" key="2">
    <source>
        <dbReference type="ARBA" id="ARBA00022630"/>
    </source>
</evidence>
<dbReference type="GO" id="GO:0002197">
    <property type="term" value="C:xanthine dehydrogenase complex"/>
    <property type="evidence" value="ECO:0007669"/>
    <property type="project" value="InterPro"/>
</dbReference>
<dbReference type="GO" id="GO:0006166">
    <property type="term" value="P:purine ribonucleoside salvage"/>
    <property type="evidence" value="ECO:0007669"/>
    <property type="project" value="UniProtKB-KW"/>
</dbReference>
<comment type="function">
    <text evidence="9">Presumed to be a dehydrogenase, but possibly an oxidase. Participates in limited purine salvage (requires aspartate) but does not support aerobic growth on purines as the sole carbon source (purine catabolism).</text>
</comment>
<gene>
    <name evidence="14" type="primary">xdhB</name>
    <name evidence="14" type="ORF">NCTC7922_03314</name>
</gene>
<dbReference type="Gene3D" id="3.30.465.10">
    <property type="match status" value="1"/>
</dbReference>
<evidence type="ECO:0000256" key="11">
    <source>
        <dbReference type="ARBA" id="ARBA00060621"/>
    </source>
</evidence>
<dbReference type="PANTHER" id="PTHR42659">
    <property type="entry name" value="XANTHINE DEHYDROGENASE SUBUNIT C-RELATED"/>
    <property type="match status" value="1"/>
</dbReference>
<dbReference type="SUPFAM" id="SSF55447">
    <property type="entry name" value="CO dehydrogenase flavoprotein C-terminal domain-like"/>
    <property type="match status" value="1"/>
</dbReference>
<dbReference type="InterPro" id="IPR002346">
    <property type="entry name" value="Mopterin_DH_FAD-bd"/>
</dbReference>
<evidence type="ECO:0000256" key="3">
    <source>
        <dbReference type="ARBA" id="ARBA00022631"/>
    </source>
</evidence>
<evidence type="ECO:0000259" key="13">
    <source>
        <dbReference type="PROSITE" id="PS51387"/>
    </source>
</evidence>
<evidence type="ECO:0000256" key="5">
    <source>
        <dbReference type="ARBA" id="ARBA00022827"/>
    </source>
</evidence>
<dbReference type="Proteomes" id="UP000254174">
    <property type="component" value="Unassembled WGS sequence"/>
</dbReference>
<comment type="catalytic activity">
    <reaction evidence="7">
        <text>xanthine + NAD(+) + H2O = urate + NADH + H(+)</text>
        <dbReference type="Rhea" id="RHEA:16669"/>
        <dbReference type="ChEBI" id="CHEBI:15377"/>
        <dbReference type="ChEBI" id="CHEBI:15378"/>
        <dbReference type="ChEBI" id="CHEBI:17712"/>
        <dbReference type="ChEBI" id="CHEBI:17775"/>
        <dbReference type="ChEBI" id="CHEBI:57540"/>
        <dbReference type="ChEBI" id="CHEBI:57945"/>
        <dbReference type="EC" id="1.17.1.4"/>
    </reaction>
</comment>
<comment type="catalytic activity">
    <reaction evidence="8">
        <text>hypoxanthine + NAD(+) + H2O = xanthine + NADH + H(+)</text>
        <dbReference type="Rhea" id="RHEA:24670"/>
        <dbReference type="ChEBI" id="CHEBI:15377"/>
        <dbReference type="ChEBI" id="CHEBI:15378"/>
        <dbReference type="ChEBI" id="CHEBI:17368"/>
        <dbReference type="ChEBI" id="CHEBI:17712"/>
        <dbReference type="ChEBI" id="CHEBI:57540"/>
        <dbReference type="ChEBI" id="CHEBI:57945"/>
        <dbReference type="EC" id="1.17.1.4"/>
    </reaction>
</comment>
<dbReference type="InterPro" id="IPR036318">
    <property type="entry name" value="FAD-bd_PCMH-like_sf"/>
</dbReference>
<evidence type="ECO:0000313" key="15">
    <source>
        <dbReference type="Proteomes" id="UP000254174"/>
    </source>
</evidence>
<dbReference type="SUPFAM" id="SSF56176">
    <property type="entry name" value="FAD-binding/transporter-associated domain-like"/>
    <property type="match status" value="1"/>
</dbReference>
<dbReference type="AlphaFoldDB" id="A0A377D705"/>
<dbReference type="FunFam" id="3.30.465.10:FF:000017">
    <property type="entry name" value="Xanthine dehydrogenase, FAD binding subunit"/>
    <property type="match status" value="1"/>
</dbReference>
<evidence type="ECO:0000256" key="6">
    <source>
        <dbReference type="ARBA" id="ARBA00023002"/>
    </source>
</evidence>
<dbReference type="GO" id="GO:0004854">
    <property type="term" value="F:xanthine dehydrogenase activity"/>
    <property type="evidence" value="ECO:0007669"/>
    <property type="project" value="UniProtKB-EC"/>
</dbReference>
<feature type="domain" description="FAD-binding PCMH-type" evidence="13">
    <location>
        <begin position="1"/>
        <end position="176"/>
    </location>
</feature>
<keyword evidence="5" id="KW-0274">FAD</keyword>
<sequence length="304" mass="33141">MFDFASYHRAATLADAINLLADNPQAKLLAGGTDVLIQLHHHNDRYRHIVDIHNLAELRGITLAEDGSLRIGSATTFTQLIEDPVTQRHLPALCAAASSIAGPQIRNVATYGGNICNGATSADSATPTLIYDAKLEIHSPRGVRFVPINGFHTGPGKVSLEHDEILVAFHFPPQPKEHAGSAHFKYAMRDAMDISTIGCAAHCRLDNGNFSELRLAFGVAAPTPIRCQHAEQTAQNAPLNLQTLEAISESVLQDVAPRSSWRASKEFRLHLTQTMTKKVISEAVAAAGENCNESQRNNYHRMHH</sequence>
<dbReference type="NCBIfam" id="NF007427">
    <property type="entry name" value="PRK09971.1"/>
    <property type="match status" value="1"/>
</dbReference>
<accession>A0A377D705</accession>
<dbReference type="PROSITE" id="PS51387">
    <property type="entry name" value="FAD_PCMH"/>
    <property type="match status" value="1"/>
</dbReference>
<evidence type="ECO:0000256" key="4">
    <source>
        <dbReference type="ARBA" id="ARBA00022726"/>
    </source>
</evidence>
<dbReference type="NCBIfam" id="NF043083">
    <property type="entry name" value="XdhB_XDHase"/>
    <property type="match status" value="1"/>
</dbReference>
<organism evidence="14 15">
    <name type="scientific">Escherichia coli</name>
    <dbReference type="NCBI Taxonomy" id="562"/>
    <lineage>
        <taxon>Bacteria</taxon>
        <taxon>Pseudomonadati</taxon>
        <taxon>Pseudomonadota</taxon>
        <taxon>Gammaproteobacteria</taxon>
        <taxon>Enterobacterales</taxon>
        <taxon>Enterobacteriaceae</taxon>
        <taxon>Escherichia</taxon>
    </lineage>
</organism>
<dbReference type="Pfam" id="PF00941">
    <property type="entry name" value="FAD_binding_5"/>
    <property type="match status" value="1"/>
</dbReference>
<dbReference type="InterPro" id="IPR016166">
    <property type="entry name" value="FAD-bd_PCMH"/>
</dbReference>
<dbReference type="InterPro" id="IPR016167">
    <property type="entry name" value="FAD-bd_PCMH_sub1"/>
</dbReference>
<keyword evidence="4" id="KW-0660">Purine salvage</keyword>
<evidence type="ECO:0000256" key="9">
    <source>
        <dbReference type="ARBA" id="ARBA00057537"/>
    </source>
</evidence>
<dbReference type="InterPro" id="IPR036683">
    <property type="entry name" value="CO_DH_flav_C_dom_sf"/>
</dbReference>
<evidence type="ECO:0000256" key="7">
    <source>
        <dbReference type="ARBA" id="ARBA00049017"/>
    </source>
</evidence>
<dbReference type="EMBL" id="UGFC01000006">
    <property type="protein sequence ID" value="STM16882.1"/>
    <property type="molecule type" value="Genomic_DNA"/>
</dbReference>
<dbReference type="EC" id="1.17.1.4" evidence="1"/>
<dbReference type="GO" id="GO:0006144">
    <property type="term" value="P:purine nucleobase metabolic process"/>
    <property type="evidence" value="ECO:0007669"/>
    <property type="project" value="UniProtKB-KW"/>
</dbReference>
<dbReference type="Gene3D" id="3.30.43.10">
    <property type="entry name" value="Uridine Diphospho-n-acetylenolpyruvylglucosamine Reductase, domain 2"/>
    <property type="match status" value="1"/>
</dbReference>
<dbReference type="Pfam" id="PF03450">
    <property type="entry name" value="CO_deh_flav_C"/>
    <property type="match status" value="1"/>
</dbReference>
<evidence type="ECO:0000256" key="10">
    <source>
        <dbReference type="ARBA" id="ARBA00060521"/>
    </source>
</evidence>
<comment type="pathway">
    <text evidence="10">Purine metabolism; hypoxanthine degradation; urate from hypoxanthine: step 2/2.</text>
</comment>
<keyword evidence="6 14" id="KW-0560">Oxidoreductase</keyword>
<dbReference type="InterPro" id="IPR051312">
    <property type="entry name" value="Diverse_Substr_Oxidored"/>
</dbReference>
<dbReference type="InterPro" id="IPR050031">
    <property type="entry name" value="XdhB_XDHase"/>
</dbReference>
<keyword evidence="3" id="KW-0659">Purine metabolism</keyword>
<dbReference type="SMART" id="SM01092">
    <property type="entry name" value="CO_deh_flav_C"/>
    <property type="match status" value="1"/>
</dbReference>
<protein>
    <recommendedName>
        <fullName evidence="1">xanthine dehydrogenase</fullName>
        <ecNumber evidence="1">1.17.1.4</ecNumber>
    </recommendedName>
</protein>
<evidence type="ECO:0000256" key="12">
    <source>
        <dbReference type="ARBA" id="ARBA00062118"/>
    </source>
</evidence>